<dbReference type="RefSeq" id="WP_014827079.1">
    <property type="nucleotide sequence ID" value="NC_018068.1"/>
</dbReference>
<evidence type="ECO:0000313" key="2">
    <source>
        <dbReference type="Proteomes" id="UP000002892"/>
    </source>
</evidence>
<proteinExistence type="predicted"/>
<dbReference type="eggNOG" id="ENOG503253S">
    <property type="taxonomic scope" value="Bacteria"/>
</dbReference>
<dbReference type="AlphaFoldDB" id="I4D5K1"/>
<reference evidence="1 2" key="1">
    <citation type="journal article" date="2012" name="J. Bacteriol.">
        <title>Complete genome sequences of Desulfosporosinus orientis DSM765T, Desulfosporosinus youngiae DSM17734T, Desulfosporosinus meridiei DSM13257T, and Desulfosporosinus acidiphilus DSM22704T.</title>
        <authorList>
            <person name="Pester M."/>
            <person name="Brambilla E."/>
            <person name="Alazard D."/>
            <person name="Rattei T."/>
            <person name="Weinmaier T."/>
            <person name="Han J."/>
            <person name="Lucas S."/>
            <person name="Lapidus A."/>
            <person name="Cheng J.F."/>
            <person name="Goodwin L."/>
            <person name="Pitluck S."/>
            <person name="Peters L."/>
            <person name="Ovchinnikova G."/>
            <person name="Teshima H."/>
            <person name="Detter J.C."/>
            <person name="Han C.S."/>
            <person name="Tapia R."/>
            <person name="Land M.L."/>
            <person name="Hauser L."/>
            <person name="Kyrpides N.C."/>
            <person name="Ivanova N.N."/>
            <person name="Pagani I."/>
            <person name="Huntmann M."/>
            <person name="Wei C.L."/>
            <person name="Davenport K.W."/>
            <person name="Daligault H."/>
            <person name="Chain P.S."/>
            <person name="Chen A."/>
            <person name="Mavromatis K."/>
            <person name="Markowitz V."/>
            <person name="Szeto E."/>
            <person name="Mikhailova N."/>
            <person name="Pati A."/>
            <person name="Wagner M."/>
            <person name="Woyke T."/>
            <person name="Ollivier B."/>
            <person name="Klenk H.P."/>
            <person name="Spring S."/>
            <person name="Loy A."/>
        </authorList>
    </citation>
    <scope>NUCLEOTIDE SEQUENCE [LARGE SCALE GENOMIC DNA]</scope>
    <source>
        <strain evidence="2">DSM 22704 / JCM 16185 / SJ4</strain>
    </source>
</reference>
<dbReference type="Pfam" id="PF20317">
    <property type="entry name" value="HTH_60"/>
    <property type="match status" value="1"/>
</dbReference>
<dbReference type="EMBL" id="CP003639">
    <property type="protein sequence ID" value="AFM41075.1"/>
    <property type="molecule type" value="Genomic_DNA"/>
</dbReference>
<sequence length="95" mass="10980">MPTGVAERISFINLLMMLGNVPNDEPDFRFSAFLWVLIEVHKISTDTIAKFAKIQEQDVLDFMNDDSTVPIEKKYRLASVIMMLRFIFKAVEPKI</sequence>
<evidence type="ECO:0000313" key="1">
    <source>
        <dbReference type="EMBL" id="AFM41075.1"/>
    </source>
</evidence>
<dbReference type="InterPro" id="IPR046930">
    <property type="entry name" value="HTH_60"/>
</dbReference>
<organism evidence="1 2">
    <name type="scientific">Desulfosporosinus acidiphilus (strain DSM 22704 / JCM 16185 / SJ4)</name>
    <dbReference type="NCBI Taxonomy" id="646529"/>
    <lineage>
        <taxon>Bacteria</taxon>
        <taxon>Bacillati</taxon>
        <taxon>Bacillota</taxon>
        <taxon>Clostridia</taxon>
        <taxon>Eubacteriales</taxon>
        <taxon>Desulfitobacteriaceae</taxon>
        <taxon>Desulfosporosinus</taxon>
    </lineage>
</organism>
<dbReference type="STRING" id="646529.Desaci_2105"/>
<gene>
    <name evidence="1" type="ordered locus">Desaci_2105</name>
</gene>
<dbReference type="OrthoDB" id="1798430at2"/>
<protein>
    <submittedName>
        <fullName evidence="1">Uncharacterized protein</fullName>
    </submittedName>
</protein>
<dbReference type="HOGENOM" id="CLU_2368235_0_0_9"/>
<keyword evidence="2" id="KW-1185">Reference proteome</keyword>
<accession>I4D5K1</accession>
<dbReference type="Proteomes" id="UP000002892">
    <property type="component" value="Chromosome"/>
</dbReference>
<name>I4D5K1_DESAJ</name>
<dbReference type="KEGG" id="dai:Desaci_2105"/>